<keyword evidence="2" id="KW-1185">Reference proteome</keyword>
<gene>
    <name evidence="1" type="ordered locus">Namu_2779</name>
</gene>
<reference evidence="2" key="1">
    <citation type="submission" date="2009-09" db="EMBL/GenBank/DDBJ databases">
        <title>The complete genome of Nakamurella multipartita DSM 44233.</title>
        <authorList>
            <consortium name="US DOE Joint Genome Institute (JGI-PGF)"/>
            <person name="Lucas S."/>
            <person name="Copeland A."/>
            <person name="Lapidus A."/>
            <person name="Glavina del Rio T."/>
            <person name="Dalin E."/>
            <person name="Tice H."/>
            <person name="Bruce D."/>
            <person name="Goodwin L."/>
            <person name="Pitluck S."/>
            <person name="Kyrpides N."/>
            <person name="Mavromatis K."/>
            <person name="Ivanova N."/>
            <person name="Ovchinnikova G."/>
            <person name="Sims D."/>
            <person name="Meincke L."/>
            <person name="Brettin T."/>
            <person name="Detter J.C."/>
            <person name="Han C."/>
            <person name="Larimer F."/>
            <person name="Land M."/>
            <person name="Hauser L."/>
            <person name="Markowitz V."/>
            <person name="Cheng J.-F."/>
            <person name="Hugenholtz P."/>
            <person name="Woyke T."/>
            <person name="Wu D."/>
            <person name="Klenk H.-P."/>
            <person name="Eisen J.A."/>
        </authorList>
    </citation>
    <scope>NUCLEOTIDE SEQUENCE [LARGE SCALE GENOMIC DNA]</scope>
    <source>
        <strain evidence="2">ATCC 700099 / DSM 44233 / CIP 104796 / JCM 9543 / NBRC 105858 / Y-104</strain>
    </source>
</reference>
<dbReference type="GO" id="GO:0008237">
    <property type="term" value="F:metallopeptidase activity"/>
    <property type="evidence" value="ECO:0007669"/>
    <property type="project" value="InterPro"/>
</dbReference>
<dbReference type="SUPFAM" id="SSF55486">
    <property type="entry name" value="Metalloproteases ('zincins'), catalytic domain"/>
    <property type="match status" value="1"/>
</dbReference>
<evidence type="ECO:0008006" key="3">
    <source>
        <dbReference type="Google" id="ProtNLM"/>
    </source>
</evidence>
<dbReference type="HOGENOM" id="CLU_1141604_0_0_11"/>
<dbReference type="EMBL" id="CP001737">
    <property type="protein sequence ID" value="ACV79125.1"/>
    <property type="molecule type" value="Genomic_DNA"/>
</dbReference>
<sequence>MSVVTNLGRTAARAVGGLALDASHGVLTAAAGVRAAATGHTIGPATLRVHVVILSDEAGRPLCAPEAVRPALRRADEVLRREAGIRVRVARLQVIDEPAPPRALDPRANQLLLLDDVLGRTEFYRRHEAPVDVATLAVGTPVTVVVVRRIAGRTTGCSLGISADWVIVQAGLFDAADPGSYDETVLVHELGHALNLPHRRDRRNLMFPESSPPDGLRGTALHPWQEAILHANRHVVPGVAQPR</sequence>
<dbReference type="STRING" id="479431.Namu_2779"/>
<dbReference type="Gene3D" id="3.40.390.10">
    <property type="entry name" value="Collagenase (Catalytic Domain)"/>
    <property type="match status" value="1"/>
</dbReference>
<organism evidence="1 2">
    <name type="scientific">Nakamurella multipartita (strain ATCC 700099 / DSM 44233 / CIP 104796 / JCM 9543 / NBRC 105858 / Y-104)</name>
    <name type="common">Microsphaera multipartita</name>
    <dbReference type="NCBI Taxonomy" id="479431"/>
    <lineage>
        <taxon>Bacteria</taxon>
        <taxon>Bacillati</taxon>
        <taxon>Actinomycetota</taxon>
        <taxon>Actinomycetes</taxon>
        <taxon>Nakamurellales</taxon>
        <taxon>Nakamurellaceae</taxon>
        <taxon>Nakamurella</taxon>
    </lineage>
</organism>
<evidence type="ECO:0000313" key="1">
    <source>
        <dbReference type="EMBL" id="ACV79125.1"/>
    </source>
</evidence>
<dbReference type="Proteomes" id="UP000002218">
    <property type="component" value="Chromosome"/>
</dbReference>
<reference evidence="1 2" key="2">
    <citation type="journal article" date="2010" name="Stand. Genomic Sci.">
        <title>Complete genome sequence of Nakamurella multipartita type strain (Y-104).</title>
        <authorList>
            <person name="Tice H."/>
            <person name="Mayilraj S."/>
            <person name="Sims D."/>
            <person name="Lapidus A."/>
            <person name="Nolan M."/>
            <person name="Lucas S."/>
            <person name="Glavina Del Rio T."/>
            <person name="Copeland A."/>
            <person name="Cheng J.F."/>
            <person name="Meincke L."/>
            <person name="Bruce D."/>
            <person name="Goodwin L."/>
            <person name="Pitluck S."/>
            <person name="Ivanova N."/>
            <person name="Mavromatis K."/>
            <person name="Ovchinnikova G."/>
            <person name="Pati A."/>
            <person name="Chen A."/>
            <person name="Palaniappan K."/>
            <person name="Land M."/>
            <person name="Hauser L."/>
            <person name="Chang Y.J."/>
            <person name="Jeffries C.D."/>
            <person name="Detter J.C."/>
            <person name="Brettin T."/>
            <person name="Rohde M."/>
            <person name="Goker M."/>
            <person name="Bristow J."/>
            <person name="Eisen J.A."/>
            <person name="Markowitz V."/>
            <person name="Hugenholtz P."/>
            <person name="Kyrpides N.C."/>
            <person name="Klenk H.P."/>
            <person name="Chen F."/>
        </authorList>
    </citation>
    <scope>NUCLEOTIDE SEQUENCE [LARGE SCALE GENOMIC DNA]</scope>
    <source>
        <strain evidence="2">ATCC 700099 / DSM 44233 / CIP 104796 / JCM 9543 / NBRC 105858 / Y-104</strain>
    </source>
</reference>
<accession>C8X8S0</accession>
<dbReference type="RefSeq" id="WP_015748004.1">
    <property type="nucleotide sequence ID" value="NC_013235.1"/>
</dbReference>
<dbReference type="OrthoDB" id="5190553at2"/>
<dbReference type="InterPro" id="IPR024079">
    <property type="entry name" value="MetalloPept_cat_dom_sf"/>
</dbReference>
<evidence type="ECO:0000313" key="2">
    <source>
        <dbReference type="Proteomes" id="UP000002218"/>
    </source>
</evidence>
<protein>
    <recommendedName>
        <fullName evidence="3">Peptidase M10 metallopeptidase domain-containing protein</fullName>
    </recommendedName>
</protein>
<dbReference type="AlphaFoldDB" id="C8X8S0"/>
<dbReference type="InParanoid" id="C8X8S0"/>
<name>C8X8S0_NAKMY</name>
<proteinExistence type="predicted"/>
<dbReference type="KEGG" id="nml:Namu_2779"/>